<organism evidence="2 3">
    <name type="scientific">Candidatus Yanofskybacteria bacterium RIFCSPLOWO2_01_FULL_44_22</name>
    <dbReference type="NCBI Taxonomy" id="1802697"/>
    <lineage>
        <taxon>Bacteria</taxon>
        <taxon>Candidatus Yanofskyibacteriota</taxon>
    </lineage>
</organism>
<gene>
    <name evidence="2" type="ORF">A2925_00015</name>
</gene>
<evidence type="ECO:0000313" key="2">
    <source>
        <dbReference type="EMBL" id="OGN25406.1"/>
    </source>
</evidence>
<sequence>MSNYFFLIFLATIIITRLFIFIYPISAPTFGKFRTHHYMYGLVGIFAGLSFHSIMIYAIGLGLFVDELTYLLIRGKNHKDNYSKISLLGTLFFAIIVFIFRKYFLFF</sequence>
<evidence type="ECO:0000256" key="1">
    <source>
        <dbReference type="SAM" id="Phobius"/>
    </source>
</evidence>
<reference evidence="2 3" key="1">
    <citation type="journal article" date="2016" name="Nat. Commun.">
        <title>Thousands of microbial genomes shed light on interconnected biogeochemical processes in an aquifer system.</title>
        <authorList>
            <person name="Anantharaman K."/>
            <person name="Brown C.T."/>
            <person name="Hug L.A."/>
            <person name="Sharon I."/>
            <person name="Castelle C.J."/>
            <person name="Probst A.J."/>
            <person name="Thomas B.C."/>
            <person name="Singh A."/>
            <person name="Wilkins M.J."/>
            <person name="Karaoz U."/>
            <person name="Brodie E.L."/>
            <person name="Williams K.H."/>
            <person name="Hubbard S.S."/>
            <person name="Banfield J.F."/>
        </authorList>
    </citation>
    <scope>NUCLEOTIDE SEQUENCE [LARGE SCALE GENOMIC DNA]</scope>
</reference>
<keyword evidence="1" id="KW-0472">Membrane</keyword>
<feature type="transmembrane region" description="Helical" evidence="1">
    <location>
        <begin position="6"/>
        <end position="26"/>
    </location>
</feature>
<dbReference type="EMBL" id="MGKL01000019">
    <property type="protein sequence ID" value="OGN25406.1"/>
    <property type="molecule type" value="Genomic_DNA"/>
</dbReference>
<dbReference type="STRING" id="1802697.A2925_00015"/>
<proteinExistence type="predicted"/>
<feature type="transmembrane region" description="Helical" evidence="1">
    <location>
        <begin position="38"/>
        <end position="65"/>
    </location>
</feature>
<feature type="transmembrane region" description="Helical" evidence="1">
    <location>
        <begin position="85"/>
        <end position="104"/>
    </location>
</feature>
<name>A0A1F8GL65_9BACT</name>
<comment type="caution">
    <text evidence="2">The sequence shown here is derived from an EMBL/GenBank/DDBJ whole genome shotgun (WGS) entry which is preliminary data.</text>
</comment>
<evidence type="ECO:0000313" key="3">
    <source>
        <dbReference type="Proteomes" id="UP000178256"/>
    </source>
</evidence>
<dbReference type="AlphaFoldDB" id="A0A1F8GL65"/>
<protein>
    <submittedName>
        <fullName evidence="2">Uncharacterized protein</fullName>
    </submittedName>
</protein>
<keyword evidence="1" id="KW-0812">Transmembrane</keyword>
<accession>A0A1F8GL65</accession>
<keyword evidence="1" id="KW-1133">Transmembrane helix</keyword>
<dbReference type="Proteomes" id="UP000178256">
    <property type="component" value="Unassembled WGS sequence"/>
</dbReference>